<evidence type="ECO:0000256" key="7">
    <source>
        <dbReference type="ARBA" id="ARBA00049120"/>
    </source>
</evidence>
<dbReference type="OrthoDB" id="9800801at2"/>
<dbReference type="InterPro" id="IPR017985">
    <property type="entry name" value="MeTrfase_CN4_CS"/>
</dbReference>
<evidence type="ECO:0000256" key="9">
    <source>
        <dbReference type="SAM" id="MobiDB-lite"/>
    </source>
</evidence>
<evidence type="ECO:0000256" key="4">
    <source>
        <dbReference type="ARBA" id="ARBA00022691"/>
    </source>
</evidence>
<dbReference type="GO" id="GO:0003677">
    <property type="term" value="F:DNA binding"/>
    <property type="evidence" value="ECO:0007669"/>
    <property type="project" value="UniProtKB-KW"/>
</dbReference>
<dbReference type="GO" id="GO:0008170">
    <property type="term" value="F:N-methyltransferase activity"/>
    <property type="evidence" value="ECO:0007669"/>
    <property type="project" value="InterPro"/>
</dbReference>
<dbReference type="EMBL" id="FNHF01000002">
    <property type="protein sequence ID" value="SDM15148.1"/>
    <property type="molecule type" value="Genomic_DNA"/>
</dbReference>
<name>A0A1G9QVW7_9BACI</name>
<evidence type="ECO:0000256" key="3">
    <source>
        <dbReference type="ARBA" id="ARBA00022679"/>
    </source>
</evidence>
<keyword evidence="2 11" id="KW-0489">Methyltransferase</keyword>
<keyword evidence="6" id="KW-0238">DNA-binding</keyword>
<dbReference type="SUPFAM" id="SSF53335">
    <property type="entry name" value="S-adenosyl-L-methionine-dependent methyltransferases"/>
    <property type="match status" value="1"/>
</dbReference>
<keyword evidence="3" id="KW-0808">Transferase</keyword>
<dbReference type="Proteomes" id="UP000182347">
    <property type="component" value="Unassembled WGS sequence"/>
</dbReference>
<dbReference type="RefSeq" id="WP_074598419.1">
    <property type="nucleotide sequence ID" value="NZ_FNHF01000002.1"/>
</dbReference>
<dbReference type="InterPro" id="IPR029063">
    <property type="entry name" value="SAM-dependent_MTases_sf"/>
</dbReference>
<comment type="catalytic activity">
    <reaction evidence="7">
        <text>a 2'-deoxycytidine in DNA + S-adenosyl-L-methionine = an N(4)-methyl-2'-deoxycytidine in DNA + S-adenosyl-L-homocysteine + H(+)</text>
        <dbReference type="Rhea" id="RHEA:16857"/>
        <dbReference type="Rhea" id="RHEA-COMP:11369"/>
        <dbReference type="Rhea" id="RHEA-COMP:13674"/>
        <dbReference type="ChEBI" id="CHEBI:15378"/>
        <dbReference type="ChEBI" id="CHEBI:57856"/>
        <dbReference type="ChEBI" id="CHEBI:59789"/>
        <dbReference type="ChEBI" id="CHEBI:85452"/>
        <dbReference type="ChEBI" id="CHEBI:137933"/>
        <dbReference type="EC" id="2.1.1.113"/>
    </reaction>
</comment>
<organism evidence="11 12">
    <name type="scientific">Sediminibacillus halophilus</name>
    <dbReference type="NCBI Taxonomy" id="482461"/>
    <lineage>
        <taxon>Bacteria</taxon>
        <taxon>Bacillati</taxon>
        <taxon>Bacillota</taxon>
        <taxon>Bacilli</taxon>
        <taxon>Bacillales</taxon>
        <taxon>Bacillaceae</taxon>
        <taxon>Sediminibacillus</taxon>
    </lineage>
</organism>
<keyword evidence="12" id="KW-1185">Reference proteome</keyword>
<proteinExistence type="inferred from homology"/>
<evidence type="ECO:0000256" key="6">
    <source>
        <dbReference type="ARBA" id="ARBA00023125"/>
    </source>
</evidence>
<evidence type="ECO:0000313" key="11">
    <source>
        <dbReference type="EMBL" id="SDM15148.1"/>
    </source>
</evidence>
<evidence type="ECO:0000256" key="1">
    <source>
        <dbReference type="ARBA" id="ARBA00010203"/>
    </source>
</evidence>
<dbReference type="Pfam" id="PF01555">
    <property type="entry name" value="N6_N4_Mtase"/>
    <property type="match status" value="1"/>
</dbReference>
<evidence type="ECO:0000256" key="5">
    <source>
        <dbReference type="ARBA" id="ARBA00022747"/>
    </source>
</evidence>
<reference evidence="12" key="1">
    <citation type="submission" date="2016-10" db="EMBL/GenBank/DDBJ databases">
        <authorList>
            <person name="Varghese N."/>
            <person name="Submissions S."/>
        </authorList>
    </citation>
    <scope>NUCLEOTIDE SEQUENCE [LARGE SCALE GENOMIC DNA]</scope>
    <source>
        <strain evidence="12">CGMCC 1.6199</strain>
    </source>
</reference>
<dbReference type="GO" id="GO:0009307">
    <property type="term" value="P:DNA restriction-modification system"/>
    <property type="evidence" value="ECO:0007669"/>
    <property type="project" value="UniProtKB-KW"/>
</dbReference>
<evidence type="ECO:0000259" key="10">
    <source>
        <dbReference type="Pfam" id="PF01555"/>
    </source>
</evidence>
<feature type="domain" description="DNA methylase N-4/N-6" evidence="10">
    <location>
        <begin position="23"/>
        <end position="186"/>
    </location>
</feature>
<evidence type="ECO:0000256" key="2">
    <source>
        <dbReference type="ARBA" id="ARBA00022603"/>
    </source>
</evidence>
<accession>A0A1G9QVW7</accession>
<dbReference type="GO" id="GO:0015667">
    <property type="term" value="F:site-specific DNA-methyltransferase (cytosine-N4-specific) activity"/>
    <property type="evidence" value="ECO:0007669"/>
    <property type="project" value="UniProtKB-EC"/>
</dbReference>
<dbReference type="PROSITE" id="PS00093">
    <property type="entry name" value="N4_MTASE"/>
    <property type="match status" value="1"/>
</dbReference>
<dbReference type="STRING" id="482461.SAMN05216244_1693"/>
<gene>
    <name evidence="11" type="ORF">SAMN05216244_1693</name>
</gene>
<keyword evidence="4" id="KW-0949">S-adenosyl-L-methionine</keyword>
<dbReference type="InterPro" id="IPR002941">
    <property type="entry name" value="DNA_methylase_N4/N6"/>
</dbReference>
<dbReference type="AlphaFoldDB" id="A0A1G9QVW7"/>
<evidence type="ECO:0000256" key="8">
    <source>
        <dbReference type="RuleBase" id="RU362026"/>
    </source>
</evidence>
<dbReference type="Gene3D" id="3.40.50.150">
    <property type="entry name" value="Vaccinia Virus protein VP39"/>
    <property type="match status" value="1"/>
</dbReference>
<evidence type="ECO:0000313" key="12">
    <source>
        <dbReference type="Proteomes" id="UP000182347"/>
    </source>
</evidence>
<feature type="compositionally biased region" description="Basic and acidic residues" evidence="9">
    <location>
        <begin position="207"/>
        <end position="223"/>
    </location>
</feature>
<sequence length="255" mass="29441">MKLNNIIQGNCIEVLNNFPDNFVNTVVTSPPYYGLRDYGVDGQFGLETTVNEYIQNLVILFREVKRVLKDDGTVWLNLGDSYAGSGKGAWKQKNRQKHTYVPDPNSVQSKVKFEGFKPKDLIGIPWRVAFALQEDGWYLRSDIVWNKPNAMPESVTDRPTRSHEFIFLLSKSPKYYYDHVAIKEPAIYGTQDIRGSISSFGPPHQQRRADRPRGSFDGKHGNESFRAIRDMRNKRDVWTVTTKPYREAHFATWSF</sequence>
<protein>
    <recommendedName>
        <fullName evidence="8">Methyltransferase</fullName>
        <ecNumber evidence="8">2.1.1.-</ecNumber>
    </recommendedName>
</protein>
<dbReference type="EC" id="2.1.1.-" evidence="8"/>
<dbReference type="GO" id="GO:0032259">
    <property type="term" value="P:methylation"/>
    <property type="evidence" value="ECO:0007669"/>
    <property type="project" value="UniProtKB-KW"/>
</dbReference>
<feature type="region of interest" description="Disordered" evidence="9">
    <location>
        <begin position="194"/>
        <end position="223"/>
    </location>
</feature>
<comment type="similarity">
    <text evidence="1">Belongs to the N(4)/N(6)-methyltransferase family. N(4) subfamily.</text>
</comment>
<dbReference type="InterPro" id="IPR001091">
    <property type="entry name" value="RM_Methyltransferase"/>
</dbReference>
<keyword evidence="5" id="KW-0680">Restriction system</keyword>
<dbReference type="PRINTS" id="PR00508">
    <property type="entry name" value="S21N4MTFRASE"/>
</dbReference>